<evidence type="ECO:0000256" key="1">
    <source>
        <dbReference type="ARBA" id="ARBA00023015"/>
    </source>
</evidence>
<dbReference type="SUPFAM" id="SSF64288">
    <property type="entry name" value="Chorismate lyase-like"/>
    <property type="match status" value="1"/>
</dbReference>
<dbReference type="InterPro" id="IPR000524">
    <property type="entry name" value="Tscrpt_reg_HTH_GntR"/>
</dbReference>
<dbReference type="InterPro" id="IPR036390">
    <property type="entry name" value="WH_DNA-bd_sf"/>
</dbReference>
<dbReference type="InterPro" id="IPR011663">
    <property type="entry name" value="UTRA"/>
</dbReference>
<dbReference type="CDD" id="cd07377">
    <property type="entry name" value="WHTH_GntR"/>
    <property type="match status" value="1"/>
</dbReference>
<dbReference type="PANTHER" id="PTHR44846">
    <property type="entry name" value="MANNOSYL-D-GLYCERATE TRANSPORT/METABOLISM SYSTEM REPRESSOR MNGR-RELATED"/>
    <property type="match status" value="1"/>
</dbReference>
<reference evidence="5 6" key="1">
    <citation type="submission" date="2018-03" db="EMBL/GenBank/DDBJ databases">
        <title>Whole genome sequencing of Histamine producing bacteria.</title>
        <authorList>
            <person name="Butler K."/>
        </authorList>
    </citation>
    <scope>NUCLEOTIDE SEQUENCE [LARGE SCALE GENOMIC DNA]</scope>
    <source>
        <strain evidence="5 6">JCM 13586</strain>
    </source>
</reference>
<keyword evidence="3" id="KW-0804">Transcription</keyword>
<proteinExistence type="predicted"/>
<dbReference type="InterPro" id="IPR050679">
    <property type="entry name" value="Bact_HTH_transcr_reg"/>
</dbReference>
<evidence type="ECO:0000313" key="5">
    <source>
        <dbReference type="EMBL" id="PSU34241.1"/>
    </source>
</evidence>
<organism evidence="5 6">
    <name type="scientific">Photobacterium lutimaris</name>
    <dbReference type="NCBI Taxonomy" id="388278"/>
    <lineage>
        <taxon>Bacteria</taxon>
        <taxon>Pseudomonadati</taxon>
        <taxon>Pseudomonadota</taxon>
        <taxon>Gammaproteobacteria</taxon>
        <taxon>Vibrionales</taxon>
        <taxon>Vibrionaceae</taxon>
        <taxon>Photobacterium</taxon>
    </lineage>
</organism>
<keyword evidence="2" id="KW-0238">DNA-binding</keyword>
<keyword evidence="6" id="KW-1185">Reference proteome</keyword>
<dbReference type="GO" id="GO:0003700">
    <property type="term" value="F:DNA-binding transcription factor activity"/>
    <property type="evidence" value="ECO:0007669"/>
    <property type="project" value="InterPro"/>
</dbReference>
<dbReference type="SMART" id="SM00345">
    <property type="entry name" value="HTH_GNTR"/>
    <property type="match status" value="1"/>
</dbReference>
<dbReference type="Pfam" id="PF00392">
    <property type="entry name" value="GntR"/>
    <property type="match status" value="1"/>
</dbReference>
<dbReference type="InterPro" id="IPR028978">
    <property type="entry name" value="Chorismate_lyase_/UTRA_dom_sf"/>
</dbReference>
<gene>
    <name evidence="5" type="ORF">C9I99_09665</name>
</gene>
<feature type="domain" description="HTH gntR-type" evidence="4">
    <location>
        <begin position="1"/>
        <end position="69"/>
    </location>
</feature>
<protein>
    <submittedName>
        <fullName evidence="5">GntR family transcriptional regulator</fullName>
    </submittedName>
</protein>
<dbReference type="AlphaFoldDB" id="A0A2T3IZW3"/>
<accession>A0A2T3IZW3</accession>
<dbReference type="Gene3D" id="1.10.10.10">
    <property type="entry name" value="Winged helix-like DNA-binding domain superfamily/Winged helix DNA-binding domain"/>
    <property type="match status" value="1"/>
</dbReference>
<comment type="caution">
    <text evidence="5">The sequence shown here is derived from an EMBL/GenBank/DDBJ whole genome shotgun (WGS) entry which is preliminary data.</text>
</comment>
<dbReference type="Proteomes" id="UP000241222">
    <property type="component" value="Unassembled WGS sequence"/>
</dbReference>
<dbReference type="SUPFAM" id="SSF46785">
    <property type="entry name" value="Winged helix' DNA-binding domain"/>
    <property type="match status" value="1"/>
</dbReference>
<name>A0A2T3IZW3_9GAMM</name>
<dbReference type="OrthoDB" id="6626198at2"/>
<dbReference type="GO" id="GO:0045892">
    <property type="term" value="P:negative regulation of DNA-templated transcription"/>
    <property type="evidence" value="ECO:0007669"/>
    <property type="project" value="TreeGrafter"/>
</dbReference>
<dbReference type="Gene3D" id="3.40.1410.10">
    <property type="entry name" value="Chorismate lyase-like"/>
    <property type="match status" value="1"/>
</dbReference>
<dbReference type="PROSITE" id="PS50949">
    <property type="entry name" value="HTH_GNTR"/>
    <property type="match status" value="1"/>
</dbReference>
<evidence type="ECO:0000256" key="2">
    <source>
        <dbReference type="ARBA" id="ARBA00023125"/>
    </source>
</evidence>
<dbReference type="RefSeq" id="WP_107348667.1">
    <property type="nucleotide sequence ID" value="NZ_PYMH01000003.1"/>
</dbReference>
<evidence type="ECO:0000259" key="4">
    <source>
        <dbReference type="PROSITE" id="PS50949"/>
    </source>
</evidence>
<dbReference type="GO" id="GO:0003677">
    <property type="term" value="F:DNA binding"/>
    <property type="evidence" value="ECO:0007669"/>
    <property type="project" value="UniProtKB-KW"/>
</dbReference>
<dbReference type="InterPro" id="IPR036388">
    <property type="entry name" value="WH-like_DNA-bd_sf"/>
</dbReference>
<evidence type="ECO:0000313" key="6">
    <source>
        <dbReference type="Proteomes" id="UP000241222"/>
    </source>
</evidence>
<evidence type="ECO:0000256" key="3">
    <source>
        <dbReference type="ARBA" id="ARBA00023163"/>
    </source>
</evidence>
<dbReference type="SMART" id="SM00866">
    <property type="entry name" value="UTRA"/>
    <property type="match status" value="1"/>
</dbReference>
<dbReference type="EMBL" id="PYMH01000003">
    <property type="protein sequence ID" value="PSU34241.1"/>
    <property type="molecule type" value="Genomic_DNA"/>
</dbReference>
<dbReference type="PANTHER" id="PTHR44846:SF5">
    <property type="entry name" value="HTH-TYPE TRANSCRIPTIONAL REGULATOR GMUR"/>
    <property type="match status" value="1"/>
</dbReference>
<keyword evidence="1" id="KW-0805">Transcription regulation</keyword>
<sequence>MSKYQAIYQQLKARIQSGEYSPTVKLPEGKKLAAEFECSEITLKKAMDILVKEGMVVRKRGAGSFIKSTPPQQPDSHLLGTKLRYEGTGKKVTTEVKQFRIVEADHETSELVSGAVGDHLFEIIRVRSIDHQPTIVEYTYMPTAVVQGLTLEQAEDSIYGYITDTLNQGIHSANLTITVDQANKQESQWLIIPEGEHLVTVAQRAYLDNGQLFEHSVAKHTCDSFKLSTTYVKSLQLK</sequence>
<dbReference type="Pfam" id="PF07702">
    <property type="entry name" value="UTRA"/>
    <property type="match status" value="1"/>
</dbReference>